<dbReference type="PANTHER" id="PTHR30181">
    <property type="entry name" value="MANNITOL PERMEASE IIC COMPONENT"/>
    <property type="match status" value="1"/>
</dbReference>
<evidence type="ECO:0000256" key="6">
    <source>
        <dbReference type="ARBA" id="ARBA00022679"/>
    </source>
</evidence>
<dbReference type="InterPro" id="IPR000032">
    <property type="entry name" value="HPr-like"/>
</dbReference>
<dbReference type="InterPro" id="IPR035895">
    <property type="entry name" value="HPr-like_sf"/>
</dbReference>
<name>A0A5T2Q8S3_SALER</name>
<reference evidence="9" key="1">
    <citation type="submission" date="2018-12" db="EMBL/GenBank/DDBJ databases">
        <authorList>
            <consortium name="PulseNet: The National Subtyping Network for Foodborne Disease Surveillance"/>
            <person name="Tarr C.L."/>
            <person name="Trees E."/>
            <person name="Katz L.S."/>
            <person name="Carleton-Romer H.A."/>
            <person name="Stroika S."/>
            <person name="Kucerova Z."/>
            <person name="Roache K.F."/>
            <person name="Sabol A.L."/>
            <person name="Besser J."/>
            <person name="Gerner-Smidt P."/>
        </authorList>
    </citation>
    <scope>NUCLEOTIDE SEQUENCE</scope>
    <source>
        <strain evidence="9">PNUSAS063856</strain>
    </source>
</reference>
<comment type="subcellular location">
    <subcellularLocation>
        <location evidence="1">Cytoplasm</location>
    </subcellularLocation>
</comment>
<dbReference type="GO" id="GO:0090563">
    <property type="term" value="F:protein-phosphocysteine-sugar phosphotransferase activity"/>
    <property type="evidence" value="ECO:0007669"/>
    <property type="project" value="TreeGrafter"/>
</dbReference>
<dbReference type="AlphaFoldDB" id="A0A5T2Q8S3"/>
<dbReference type="Gene3D" id="3.30.1340.10">
    <property type="entry name" value="HPr-like"/>
    <property type="match status" value="1"/>
</dbReference>
<dbReference type="PROSITE" id="PS51350">
    <property type="entry name" value="PTS_HPR_DOM"/>
    <property type="match status" value="1"/>
</dbReference>
<dbReference type="RefSeq" id="WP_061376387.1">
    <property type="nucleotide sequence ID" value="NZ_BCOB01000082.1"/>
</dbReference>
<sequence length="92" mass="9625">MNPESAEFVIHNKSGLHTRPGAVLVNIAKQFNSDIQIANVTSSGKPVNAKSLMKLMGIGVRSGHTIRVEATGEDARKAIEAISEGIASGLGE</sequence>
<dbReference type="Pfam" id="PF00381">
    <property type="entry name" value="PTS-HPr"/>
    <property type="match status" value="1"/>
</dbReference>
<evidence type="ECO:0000313" key="9">
    <source>
        <dbReference type="EMBL" id="EAM5479738.1"/>
    </source>
</evidence>
<evidence type="ECO:0000256" key="7">
    <source>
        <dbReference type="ARBA" id="ARBA00022683"/>
    </source>
</evidence>
<dbReference type="SUPFAM" id="SSF55594">
    <property type="entry name" value="HPr-like"/>
    <property type="match status" value="1"/>
</dbReference>
<comment type="caution">
    <text evidence="9">The sequence shown here is derived from an EMBL/GenBank/DDBJ whole genome shotgun (WGS) entry which is preliminary data.</text>
</comment>
<evidence type="ECO:0000256" key="4">
    <source>
        <dbReference type="ARBA" id="ARBA00022553"/>
    </source>
</evidence>
<evidence type="ECO:0000256" key="5">
    <source>
        <dbReference type="ARBA" id="ARBA00022597"/>
    </source>
</evidence>
<keyword evidence="5" id="KW-0762">Sugar transport</keyword>
<dbReference type="InterPro" id="IPR050893">
    <property type="entry name" value="Sugar_PTS"/>
</dbReference>
<gene>
    <name evidence="9" type="ORF">EKI11_15670</name>
</gene>
<dbReference type="InterPro" id="IPR002114">
    <property type="entry name" value="PTS_HPr_Ser_P_site"/>
</dbReference>
<protein>
    <submittedName>
        <fullName evidence="9">HPr family phosphocarrier protein</fullName>
    </submittedName>
</protein>
<dbReference type="GO" id="GO:0005737">
    <property type="term" value="C:cytoplasm"/>
    <property type="evidence" value="ECO:0007669"/>
    <property type="project" value="UniProtKB-SubCell"/>
</dbReference>
<dbReference type="PROSITE" id="PS00589">
    <property type="entry name" value="PTS_HPR_SER"/>
    <property type="match status" value="1"/>
</dbReference>
<organism evidence="9">
    <name type="scientific">Salmonella enterica</name>
    <name type="common">Salmonella choleraesuis</name>
    <dbReference type="NCBI Taxonomy" id="28901"/>
    <lineage>
        <taxon>Bacteria</taxon>
        <taxon>Pseudomonadati</taxon>
        <taxon>Pseudomonadota</taxon>
        <taxon>Gammaproteobacteria</taxon>
        <taxon>Enterobacterales</taxon>
        <taxon>Enterobacteriaceae</taxon>
        <taxon>Salmonella</taxon>
    </lineage>
</organism>
<dbReference type="InterPro" id="IPR001020">
    <property type="entry name" value="PTS_HPr_His_P_site"/>
</dbReference>
<dbReference type="CDD" id="cd00367">
    <property type="entry name" value="PTS-HPr_like"/>
    <property type="match status" value="1"/>
</dbReference>
<dbReference type="GO" id="GO:0009401">
    <property type="term" value="P:phosphoenolpyruvate-dependent sugar phosphotransferase system"/>
    <property type="evidence" value="ECO:0007669"/>
    <property type="project" value="UniProtKB-KW"/>
</dbReference>
<dbReference type="PROSITE" id="PS00369">
    <property type="entry name" value="PTS_HPR_HIS"/>
    <property type="match status" value="1"/>
</dbReference>
<evidence type="ECO:0000256" key="1">
    <source>
        <dbReference type="ARBA" id="ARBA00004496"/>
    </source>
</evidence>
<dbReference type="EMBL" id="AACVGV010000038">
    <property type="protein sequence ID" value="EAM5479738.1"/>
    <property type="molecule type" value="Genomic_DNA"/>
</dbReference>
<evidence type="ECO:0000256" key="2">
    <source>
        <dbReference type="ARBA" id="ARBA00022448"/>
    </source>
</evidence>
<dbReference type="PANTHER" id="PTHR30181:SF2">
    <property type="entry name" value="PTS SYSTEM MANNITOL-SPECIFIC EIICBA COMPONENT"/>
    <property type="match status" value="1"/>
</dbReference>
<keyword evidence="2" id="KW-0813">Transport</keyword>
<dbReference type="NCBIfam" id="TIGR01003">
    <property type="entry name" value="PTS_HPr_family"/>
    <property type="match status" value="1"/>
</dbReference>
<keyword evidence="6" id="KW-0808">Transferase</keyword>
<dbReference type="GO" id="GO:0005886">
    <property type="term" value="C:plasma membrane"/>
    <property type="evidence" value="ECO:0007669"/>
    <property type="project" value="TreeGrafter"/>
</dbReference>
<keyword evidence="4" id="KW-0597">Phosphoprotein</keyword>
<feature type="domain" description="HPr" evidence="8">
    <location>
        <begin position="3"/>
        <end position="92"/>
    </location>
</feature>
<evidence type="ECO:0000259" key="8">
    <source>
        <dbReference type="PROSITE" id="PS51350"/>
    </source>
</evidence>
<keyword evidence="7" id="KW-0598">Phosphotransferase system</keyword>
<keyword evidence="3" id="KW-0963">Cytoplasm</keyword>
<dbReference type="PRINTS" id="PR00107">
    <property type="entry name" value="PHOSPHOCPHPR"/>
</dbReference>
<evidence type="ECO:0000256" key="3">
    <source>
        <dbReference type="ARBA" id="ARBA00022490"/>
    </source>
</evidence>
<accession>A0A5T2Q8S3</accession>
<proteinExistence type="predicted"/>